<evidence type="ECO:0000256" key="2">
    <source>
        <dbReference type="ARBA" id="ARBA00022723"/>
    </source>
</evidence>
<proteinExistence type="inferred from homology"/>
<feature type="transmembrane region" description="Helical" evidence="7">
    <location>
        <begin position="267"/>
        <end position="287"/>
    </location>
</feature>
<evidence type="ECO:0000256" key="5">
    <source>
        <dbReference type="ARBA" id="ARBA00023049"/>
    </source>
</evidence>
<evidence type="ECO:0000256" key="7">
    <source>
        <dbReference type="SAM" id="Phobius"/>
    </source>
</evidence>
<accession>A0ABS0AYB6</accession>
<dbReference type="EMBL" id="JAAEJV010000012">
    <property type="protein sequence ID" value="MBF5059128.1"/>
    <property type="molecule type" value="Genomic_DNA"/>
</dbReference>
<evidence type="ECO:0000256" key="3">
    <source>
        <dbReference type="ARBA" id="ARBA00022801"/>
    </source>
</evidence>
<feature type="transmembrane region" description="Helical" evidence="7">
    <location>
        <begin position="77"/>
        <end position="103"/>
    </location>
</feature>
<evidence type="ECO:0000256" key="8">
    <source>
        <dbReference type="SAM" id="SignalP"/>
    </source>
</evidence>
<dbReference type="Gene3D" id="3.30.2010.10">
    <property type="entry name" value="Metalloproteases ('zincins'), catalytic domain"/>
    <property type="match status" value="1"/>
</dbReference>
<evidence type="ECO:0000313" key="12">
    <source>
        <dbReference type="Proteomes" id="UP001194714"/>
    </source>
</evidence>
<evidence type="ECO:0000259" key="10">
    <source>
        <dbReference type="Pfam" id="PF16491"/>
    </source>
</evidence>
<feature type="transmembrane region" description="Helical" evidence="7">
    <location>
        <begin position="43"/>
        <end position="65"/>
    </location>
</feature>
<keyword evidence="8" id="KW-0732">Signal</keyword>
<comment type="cofactor">
    <cofactor evidence="6">
        <name>Zn(2+)</name>
        <dbReference type="ChEBI" id="CHEBI:29105"/>
    </cofactor>
    <text evidence="6">Binds 1 zinc ion per subunit.</text>
</comment>
<dbReference type="EC" id="3.4.24.-" evidence="11"/>
<keyword evidence="5 6" id="KW-0482">Metalloprotease</keyword>
<protein>
    <submittedName>
        <fullName evidence="11">Metalloprotease YhfN</fullName>
        <ecNumber evidence="11">3.4.24.-</ecNumber>
    </submittedName>
</protein>
<dbReference type="Pfam" id="PF16491">
    <property type="entry name" value="Peptidase_M48_N"/>
    <property type="match status" value="1"/>
</dbReference>
<feature type="transmembrane region" description="Helical" evidence="7">
    <location>
        <begin position="299"/>
        <end position="318"/>
    </location>
</feature>
<feature type="signal peptide" evidence="8">
    <location>
        <begin position="1"/>
        <end position="16"/>
    </location>
</feature>
<organism evidence="11 12">
    <name type="scientific">Candidatus Neptunichlamydia vexilliferae</name>
    <dbReference type="NCBI Taxonomy" id="1651774"/>
    <lineage>
        <taxon>Bacteria</taxon>
        <taxon>Pseudomonadati</taxon>
        <taxon>Chlamydiota</taxon>
        <taxon>Chlamydiia</taxon>
        <taxon>Parachlamydiales</taxon>
        <taxon>Simkaniaceae</taxon>
        <taxon>Candidatus Neptunichlamydia</taxon>
    </lineage>
</organism>
<gene>
    <name evidence="11" type="ORF">NEPTK9_000635</name>
</gene>
<dbReference type="Pfam" id="PF01435">
    <property type="entry name" value="Peptidase_M48"/>
    <property type="match status" value="1"/>
</dbReference>
<evidence type="ECO:0000256" key="6">
    <source>
        <dbReference type="RuleBase" id="RU003983"/>
    </source>
</evidence>
<feature type="chain" id="PRO_5047210423" evidence="8">
    <location>
        <begin position="17"/>
        <end position="410"/>
    </location>
</feature>
<reference evidence="11 12" key="1">
    <citation type="submission" date="2020-01" db="EMBL/GenBank/DDBJ databases">
        <title>Draft genome sequence of Cand. Neptunochlamydia vexilliferae K9.</title>
        <authorList>
            <person name="Schulz F."/>
            <person name="Koestlbacher S."/>
            <person name="Wascher F."/>
            <person name="Pizzetti I."/>
            <person name="Horn M."/>
        </authorList>
    </citation>
    <scope>NUCLEOTIDE SEQUENCE [LARGE SCALE GENOMIC DNA]</scope>
    <source>
        <strain evidence="11 12">K9</strain>
    </source>
</reference>
<dbReference type="PANTHER" id="PTHR10120">
    <property type="entry name" value="CAAX PRENYL PROTEASE 1"/>
    <property type="match status" value="1"/>
</dbReference>
<keyword evidence="3 6" id="KW-0378">Hydrolase</keyword>
<dbReference type="InterPro" id="IPR032456">
    <property type="entry name" value="Peptidase_M48_N"/>
</dbReference>
<comment type="caution">
    <text evidence="11">The sequence shown here is derived from an EMBL/GenBank/DDBJ whole genome shotgun (WGS) entry which is preliminary data.</text>
</comment>
<dbReference type="InterPro" id="IPR027057">
    <property type="entry name" value="CAXX_Prtase_1"/>
</dbReference>
<dbReference type="GO" id="GO:0008237">
    <property type="term" value="F:metallopeptidase activity"/>
    <property type="evidence" value="ECO:0007669"/>
    <property type="project" value="UniProtKB-KW"/>
</dbReference>
<evidence type="ECO:0000259" key="9">
    <source>
        <dbReference type="Pfam" id="PF01435"/>
    </source>
</evidence>
<evidence type="ECO:0000256" key="4">
    <source>
        <dbReference type="ARBA" id="ARBA00022833"/>
    </source>
</evidence>
<keyword evidence="2" id="KW-0479">Metal-binding</keyword>
<evidence type="ECO:0000256" key="1">
    <source>
        <dbReference type="ARBA" id="ARBA00022670"/>
    </source>
</evidence>
<name>A0ABS0AYB6_9BACT</name>
<feature type="domain" description="Peptidase M48" evidence="9">
    <location>
        <begin position="188"/>
        <end position="384"/>
    </location>
</feature>
<dbReference type="Proteomes" id="UP001194714">
    <property type="component" value="Unassembled WGS sequence"/>
</dbReference>
<feature type="transmembrane region" description="Helical" evidence="7">
    <location>
        <begin position="123"/>
        <end position="148"/>
    </location>
</feature>
<keyword evidence="12" id="KW-1185">Reference proteome</keyword>
<keyword evidence="7" id="KW-1133">Transmembrane helix</keyword>
<keyword evidence="7" id="KW-0812">Transmembrane</keyword>
<feature type="transmembrane region" description="Helical" evidence="7">
    <location>
        <begin position="155"/>
        <end position="177"/>
    </location>
</feature>
<dbReference type="RefSeq" id="WP_194847426.1">
    <property type="nucleotide sequence ID" value="NZ_JAAEJV010000012.1"/>
</dbReference>
<comment type="similarity">
    <text evidence="6">Belongs to the peptidase M48 family.</text>
</comment>
<keyword evidence="7" id="KW-0472">Membrane</keyword>
<keyword evidence="4 6" id="KW-0862">Zinc</keyword>
<keyword evidence="1 6" id="KW-0645">Protease</keyword>
<sequence length="410" mass="46749">MKKLILFLLFAVCGFAAECDFTPVAVPESTPEAVSFYKSGNILWAIQLLWSLAIPALILFSGFGVRLRNFCQRITGIWLWKTALFALFFLLIVTVLTLPLDFYTSYIRPHSYGLSNQPLGRWLQHYLIGTGMSTGVGIILVWILYGVIRVSPKRWWLYFGLLSFPMTLFFVLIYPLWVSPLFNQFGPMQDKQLEQKILHLAYRAGIEGSRVYEVNKSTDTKAINAYVTGIGTSKRIVIWDTAIKGLSEDELLFVMGHEMGHYVLHHIWWGIAIQTALSIAILSLVYITGNRYVRKLGGWNDIASLPLIILLYTFYSFLLSPISNLASQKKEHDADTFGLELTHLNEAAATGFVKLQYNNLGYPWPGKLYMLFRASHPSIGSRITYFNTYHPWCEGKKGKYEKRFHAIIGE</sequence>
<feature type="domain" description="CAAX prenyl protease 1 N-terminal" evidence="10">
    <location>
        <begin position="45"/>
        <end position="184"/>
    </location>
</feature>
<dbReference type="CDD" id="cd07343">
    <property type="entry name" value="M48A_Zmpste24p_like"/>
    <property type="match status" value="1"/>
</dbReference>
<evidence type="ECO:0000313" key="11">
    <source>
        <dbReference type="EMBL" id="MBF5059128.1"/>
    </source>
</evidence>
<dbReference type="InterPro" id="IPR001915">
    <property type="entry name" value="Peptidase_M48"/>
</dbReference>